<organism evidence="3 4">
    <name type="scientific">Brenneria populi</name>
    <dbReference type="NCBI Taxonomy" id="1505588"/>
    <lineage>
        <taxon>Bacteria</taxon>
        <taxon>Pseudomonadati</taxon>
        <taxon>Pseudomonadota</taxon>
        <taxon>Gammaproteobacteria</taxon>
        <taxon>Enterobacterales</taxon>
        <taxon>Pectobacteriaceae</taxon>
        <taxon>Brenneria</taxon>
    </lineage>
</organism>
<dbReference type="Proteomes" id="UP001309705">
    <property type="component" value="Unassembled WGS sequence"/>
</dbReference>
<keyword evidence="4" id="KW-1185">Reference proteome</keyword>
<accession>A0ABU6JRI1</accession>
<evidence type="ECO:0000313" key="3">
    <source>
        <dbReference type="EMBL" id="MEC5343168.1"/>
    </source>
</evidence>
<feature type="compositionally biased region" description="Low complexity" evidence="1">
    <location>
        <begin position="151"/>
        <end position="165"/>
    </location>
</feature>
<feature type="chain" id="PRO_5046394245" description="TraL" evidence="2">
    <location>
        <begin position="37"/>
        <end position="177"/>
    </location>
</feature>
<evidence type="ECO:0008006" key="5">
    <source>
        <dbReference type="Google" id="ProtNLM"/>
    </source>
</evidence>
<reference evidence="3 4" key="1">
    <citation type="journal article" date="2017" name="Int. J. Syst. Evol. Microbiol.">
        <title>Brenneria populi subsp. brevivirga subsp. nov. isolated from symptomatic bark of Populus x euramericana canker, and description of Brenneria populi subsp. populi subsp. nov.</title>
        <authorList>
            <person name="Zheng M.H."/>
            <person name="Piao C.G."/>
            <person name="Xue H."/>
            <person name="Guo M.W."/>
            <person name="Li Y."/>
        </authorList>
    </citation>
    <scope>NUCLEOTIDE SEQUENCE [LARGE SCALE GENOMIC DNA]</scope>
    <source>
        <strain evidence="3 4">D9-5</strain>
    </source>
</reference>
<feature type="signal peptide" evidence="2">
    <location>
        <begin position="1"/>
        <end position="36"/>
    </location>
</feature>
<feature type="compositionally biased region" description="Polar residues" evidence="1">
    <location>
        <begin position="166"/>
        <end position="177"/>
    </location>
</feature>
<evidence type="ECO:0000256" key="1">
    <source>
        <dbReference type="SAM" id="MobiDB-lite"/>
    </source>
</evidence>
<dbReference type="RefSeq" id="WP_327618144.1">
    <property type="nucleotide sequence ID" value="NZ_JAYWTM010000007.1"/>
</dbReference>
<evidence type="ECO:0000313" key="4">
    <source>
        <dbReference type="Proteomes" id="UP001309705"/>
    </source>
</evidence>
<feature type="region of interest" description="Disordered" evidence="1">
    <location>
        <begin position="151"/>
        <end position="177"/>
    </location>
</feature>
<evidence type="ECO:0000256" key="2">
    <source>
        <dbReference type="SAM" id="SignalP"/>
    </source>
</evidence>
<protein>
    <recommendedName>
        <fullName evidence="5">TraL</fullName>
    </recommendedName>
</protein>
<name>A0ABU6JRI1_9GAMM</name>
<dbReference type="EMBL" id="JAYWTM010000007">
    <property type="protein sequence ID" value="MEC5343168.1"/>
    <property type="molecule type" value="Genomic_DNA"/>
</dbReference>
<keyword evidence="2" id="KW-0732">Signal</keyword>
<sequence length="177" mass="18573">MKKNNIKKNEQSSIIKIKYILPFAIFMSLAATNASAAVCSPTVESSMKQAQYNAMKNDAAQLETVAEDFMSNINNSLETIGCTDAWPTGNIGINLPSFDSIIKKAKDAAISKACSLAREKISSLMGNISESISIDMPVIGNVASGSISTGTGSSSSSSVNVNGSSTDVWSSISNSMK</sequence>
<gene>
    <name evidence="3" type="ORF">VSX58_11250</name>
</gene>
<proteinExistence type="predicted"/>
<comment type="caution">
    <text evidence="3">The sequence shown here is derived from an EMBL/GenBank/DDBJ whole genome shotgun (WGS) entry which is preliminary data.</text>
</comment>